<dbReference type="SUPFAM" id="SSF51735">
    <property type="entry name" value="NAD(P)-binding Rossmann-fold domains"/>
    <property type="match status" value="1"/>
</dbReference>
<comment type="similarity">
    <text evidence="1 3">Belongs to the short-chain dehydrogenases/reductases (SDR) family.</text>
</comment>
<dbReference type="GO" id="GO:0016491">
    <property type="term" value="F:oxidoreductase activity"/>
    <property type="evidence" value="ECO:0007669"/>
    <property type="project" value="UniProtKB-KW"/>
</dbReference>
<evidence type="ECO:0000256" key="1">
    <source>
        <dbReference type="ARBA" id="ARBA00006484"/>
    </source>
</evidence>
<dbReference type="Gene3D" id="3.40.50.720">
    <property type="entry name" value="NAD(P)-binding Rossmann-like Domain"/>
    <property type="match status" value="1"/>
</dbReference>
<keyword evidence="2 5" id="KW-0560">Oxidoreductase</keyword>
<dbReference type="EC" id="1.2.1.-" evidence="5"/>
<organism evidence="5">
    <name type="scientific">Paraconexibacter sp. AEG42_29</name>
    <dbReference type="NCBI Taxonomy" id="2997339"/>
    <lineage>
        <taxon>Bacteria</taxon>
        <taxon>Bacillati</taxon>
        <taxon>Actinomycetota</taxon>
        <taxon>Thermoleophilia</taxon>
        <taxon>Solirubrobacterales</taxon>
        <taxon>Paraconexibacteraceae</taxon>
        <taxon>Paraconexibacter</taxon>
    </lineage>
</organism>
<dbReference type="PRINTS" id="PR00080">
    <property type="entry name" value="SDRFAMILY"/>
</dbReference>
<dbReference type="EMBL" id="CP114014">
    <property type="protein sequence ID" value="XAY07198.1"/>
    <property type="molecule type" value="Genomic_DNA"/>
</dbReference>
<accession>A0AAU7AZX8</accession>
<evidence type="ECO:0000256" key="3">
    <source>
        <dbReference type="RuleBase" id="RU000363"/>
    </source>
</evidence>
<dbReference type="CDD" id="cd05233">
    <property type="entry name" value="SDR_c"/>
    <property type="match status" value="1"/>
</dbReference>
<dbReference type="InterPro" id="IPR020904">
    <property type="entry name" value="Sc_DH/Rdtase_CS"/>
</dbReference>
<dbReference type="PROSITE" id="PS00061">
    <property type="entry name" value="ADH_SHORT"/>
    <property type="match status" value="1"/>
</dbReference>
<evidence type="ECO:0000256" key="2">
    <source>
        <dbReference type="ARBA" id="ARBA00023002"/>
    </source>
</evidence>
<dbReference type="InterPro" id="IPR002347">
    <property type="entry name" value="SDR_fam"/>
</dbReference>
<reference evidence="5" key="1">
    <citation type="submission" date="2022-12" db="EMBL/GenBank/DDBJ databases">
        <title>Paraconexibacter alkalitolerans sp. nov. and Baekduia alba sp. nov., isolated from soil and emended description of the genera Paraconexibacter (Chun et al., 2020) and Baekduia (An et al., 2020).</title>
        <authorList>
            <person name="Vieira S."/>
            <person name="Huber K.J."/>
            <person name="Geppert A."/>
            <person name="Wolf J."/>
            <person name="Neumann-Schaal M."/>
            <person name="Muesken M."/>
            <person name="Overmann J."/>
        </authorList>
    </citation>
    <scope>NUCLEOTIDE SEQUENCE</scope>
    <source>
        <strain evidence="5">AEG42_29</strain>
    </source>
</reference>
<dbReference type="KEGG" id="parq:DSM112329_04078"/>
<evidence type="ECO:0000313" key="5">
    <source>
        <dbReference type="EMBL" id="XAY07198.1"/>
    </source>
</evidence>
<dbReference type="InterPro" id="IPR036291">
    <property type="entry name" value="NAD(P)-bd_dom_sf"/>
</dbReference>
<dbReference type="InterPro" id="IPR057326">
    <property type="entry name" value="KR_dom"/>
</dbReference>
<proteinExistence type="inferred from homology"/>
<dbReference type="SMART" id="SM00822">
    <property type="entry name" value="PKS_KR"/>
    <property type="match status" value="1"/>
</dbReference>
<dbReference type="AlphaFoldDB" id="A0AAU7AZX8"/>
<dbReference type="PANTHER" id="PTHR44196">
    <property type="entry name" value="DEHYDROGENASE/REDUCTASE SDR FAMILY MEMBER 7B"/>
    <property type="match status" value="1"/>
</dbReference>
<dbReference type="RefSeq" id="WP_354698402.1">
    <property type="nucleotide sequence ID" value="NZ_CP114014.1"/>
</dbReference>
<dbReference type="GO" id="GO:0016020">
    <property type="term" value="C:membrane"/>
    <property type="evidence" value="ECO:0007669"/>
    <property type="project" value="TreeGrafter"/>
</dbReference>
<name>A0AAU7AZX8_9ACTN</name>
<dbReference type="PANTHER" id="PTHR44196:SF1">
    <property type="entry name" value="DEHYDROGENASE_REDUCTASE SDR FAMILY MEMBER 7B"/>
    <property type="match status" value="1"/>
</dbReference>
<dbReference type="Pfam" id="PF00106">
    <property type="entry name" value="adh_short"/>
    <property type="match status" value="1"/>
</dbReference>
<sequence length="278" mass="28599">MPKPIVAVVTGASSGLGEATARLLVAKHGARVVLVARREDRLAALAAELPGATYVACDLTDPRAAGAVRAHVAQHHDGRLDLLVNNAGAAWRATFAEGGFANVQRTMALNFDAVLRLTEALLPLLRQSAPSAIVNVSSTAARVTRAGSAAYSASKAALSAWSDGLHLEEKEHGVHVGLVLPGFIQTEGFPATELLESAATRWLVSSPEHGAAAIVSAGLDRRAERYVPRPYALAAILKIALPAVARFVLSGGPAKAMTTRTGADAADARAASAGAATD</sequence>
<dbReference type="PRINTS" id="PR00081">
    <property type="entry name" value="GDHRDH"/>
</dbReference>
<feature type="domain" description="Ketoreductase" evidence="4">
    <location>
        <begin position="5"/>
        <end position="187"/>
    </location>
</feature>
<protein>
    <submittedName>
        <fullName evidence="5">Fatty acyl-CoA reductase</fullName>
        <ecNumber evidence="5">1.2.1.-</ecNumber>
    </submittedName>
</protein>
<gene>
    <name evidence="5" type="primary">acr1_2</name>
    <name evidence="5" type="ORF">DSM112329_04078</name>
</gene>
<evidence type="ECO:0000259" key="4">
    <source>
        <dbReference type="SMART" id="SM00822"/>
    </source>
</evidence>